<dbReference type="OrthoDB" id="9803907at2"/>
<accession>A0A1Z5HX18</accession>
<proteinExistence type="predicted"/>
<keyword evidence="3 4" id="KW-0067">ATP-binding</keyword>
<dbReference type="Proteomes" id="UP000197032">
    <property type="component" value="Unassembled WGS sequence"/>
</dbReference>
<evidence type="ECO:0000313" key="6">
    <source>
        <dbReference type="EMBL" id="GAW94079.1"/>
    </source>
</evidence>
<evidence type="ECO:0000313" key="7">
    <source>
        <dbReference type="Proteomes" id="UP000197032"/>
    </source>
</evidence>
<comment type="caution">
    <text evidence="6">The sequence shown here is derived from an EMBL/GenBank/DDBJ whole genome shotgun (WGS) entry which is preliminary data.</text>
</comment>
<dbReference type="PANTHER" id="PTHR43585:SF2">
    <property type="entry name" value="ATP-GRASP ENZYME FSQD"/>
    <property type="match status" value="1"/>
</dbReference>
<dbReference type="Gene3D" id="3.40.50.20">
    <property type="match status" value="1"/>
</dbReference>
<name>A0A1Z5HX18_9FIRM</name>
<gene>
    <name evidence="6" type="ORF">KKC1_31970</name>
</gene>
<dbReference type="Gene3D" id="3.30.470.20">
    <property type="entry name" value="ATP-grasp fold, B domain"/>
    <property type="match status" value="1"/>
</dbReference>
<evidence type="ECO:0000256" key="2">
    <source>
        <dbReference type="ARBA" id="ARBA00022741"/>
    </source>
</evidence>
<feature type="domain" description="ATP-grasp" evidence="5">
    <location>
        <begin position="74"/>
        <end position="274"/>
    </location>
</feature>
<reference evidence="7" key="1">
    <citation type="journal article" date="2017" name="Appl. Environ. Microbiol.">
        <title>Genomic Analysis of Calderihabitans maritimus KKC1, a Thermophilic, Hydrogenogenic, Carboxydotrophic Bacterium Isolated from Marine Sediment.</title>
        <authorList>
            <person name="Omae K."/>
            <person name="Yoneda Y."/>
            <person name="Fukuyama Y."/>
            <person name="Yoshida T."/>
            <person name="Sako Y."/>
        </authorList>
    </citation>
    <scope>NUCLEOTIDE SEQUENCE [LARGE SCALE GENOMIC DNA]</scope>
    <source>
        <strain evidence="7">KKC1</strain>
    </source>
</reference>
<dbReference type="InterPro" id="IPR005479">
    <property type="entry name" value="CPAse_ATP-bd"/>
</dbReference>
<dbReference type="PANTHER" id="PTHR43585">
    <property type="entry name" value="FUMIPYRROLE BIOSYNTHESIS PROTEIN C"/>
    <property type="match status" value="1"/>
</dbReference>
<dbReference type="EMBL" id="BDGJ01000197">
    <property type="protein sequence ID" value="GAW94079.1"/>
    <property type="molecule type" value="Genomic_DNA"/>
</dbReference>
<evidence type="ECO:0000259" key="5">
    <source>
        <dbReference type="PROSITE" id="PS50975"/>
    </source>
</evidence>
<dbReference type="InterPro" id="IPR011761">
    <property type="entry name" value="ATP-grasp"/>
</dbReference>
<keyword evidence="7" id="KW-1185">Reference proteome</keyword>
<dbReference type="GO" id="GO:0046872">
    <property type="term" value="F:metal ion binding"/>
    <property type="evidence" value="ECO:0007669"/>
    <property type="project" value="InterPro"/>
</dbReference>
<evidence type="ECO:0000256" key="3">
    <source>
        <dbReference type="ARBA" id="ARBA00022840"/>
    </source>
</evidence>
<keyword evidence="2 4" id="KW-0547">Nucleotide-binding</keyword>
<dbReference type="GO" id="GO:0016874">
    <property type="term" value="F:ligase activity"/>
    <property type="evidence" value="ECO:0007669"/>
    <property type="project" value="UniProtKB-KW"/>
</dbReference>
<evidence type="ECO:0000256" key="1">
    <source>
        <dbReference type="ARBA" id="ARBA00022598"/>
    </source>
</evidence>
<dbReference type="Pfam" id="PF15632">
    <property type="entry name" value="ATPgrasp_Ter"/>
    <property type="match status" value="1"/>
</dbReference>
<evidence type="ECO:0000256" key="4">
    <source>
        <dbReference type="PROSITE-ProRule" id="PRU00409"/>
    </source>
</evidence>
<dbReference type="AlphaFoldDB" id="A0A1Z5HX18"/>
<dbReference type="InterPro" id="IPR052032">
    <property type="entry name" value="ATP-dep_AA_Ligase"/>
</dbReference>
<dbReference type="PROSITE" id="PS00867">
    <property type="entry name" value="CPSASE_2"/>
    <property type="match status" value="1"/>
</dbReference>
<sequence length="307" mass="34278">MADAGYLVPGGTEKEFLPVLAEIAAREGVDVILPLATYELWALAEARERLPVAVMVSGIESIRTANDKGRLYETLVKRGLRRYVPRFLRVTNFMEFEKAVERLGYPERPVCFKPPVSKGSRGFRILDARRDRLCLLLNEKPSSTYLSREECAAILGGAADFPELLVMEYLPGPEYSVDLLAKKGEPLVAVPRLREETRGGITFRGRVEHKPDLIKAAGEISRALSLEYNINLQFRYDSGGNPKLLEINPRVSGTIILCLGAGVNLPYLGVKLALGETPDIPTPRWGTAMTRYWEEVFYDPDGSPYFL</sequence>
<dbReference type="PROSITE" id="PS50975">
    <property type="entry name" value="ATP_GRASP"/>
    <property type="match status" value="1"/>
</dbReference>
<protein>
    <recommendedName>
        <fullName evidence="5">ATP-grasp domain-containing protein</fullName>
    </recommendedName>
</protein>
<organism evidence="6 7">
    <name type="scientific">Calderihabitans maritimus</name>
    <dbReference type="NCBI Taxonomy" id="1246530"/>
    <lineage>
        <taxon>Bacteria</taxon>
        <taxon>Bacillati</taxon>
        <taxon>Bacillota</taxon>
        <taxon>Clostridia</taxon>
        <taxon>Neomoorellales</taxon>
        <taxon>Calderihabitantaceae</taxon>
        <taxon>Calderihabitans</taxon>
    </lineage>
</organism>
<keyword evidence="1" id="KW-0436">Ligase</keyword>
<dbReference type="SUPFAM" id="SSF56059">
    <property type="entry name" value="Glutathione synthetase ATP-binding domain-like"/>
    <property type="match status" value="1"/>
</dbReference>
<dbReference type="GO" id="GO:0005524">
    <property type="term" value="F:ATP binding"/>
    <property type="evidence" value="ECO:0007669"/>
    <property type="project" value="UniProtKB-UniRule"/>
</dbReference>